<keyword evidence="5" id="KW-1185">Reference proteome</keyword>
<protein>
    <submittedName>
        <fullName evidence="4">Autotransporter</fullName>
    </submittedName>
</protein>
<comment type="caution">
    <text evidence="4">The sequence shown here is derived from an EMBL/GenBank/DDBJ whole genome shotgun (WGS) entry which is preliminary data.</text>
</comment>
<dbReference type="GO" id="GO:0019867">
    <property type="term" value="C:outer membrane"/>
    <property type="evidence" value="ECO:0007669"/>
    <property type="project" value="InterPro"/>
</dbReference>
<dbReference type="Proteomes" id="UP001058124">
    <property type="component" value="Unassembled WGS sequence"/>
</dbReference>
<dbReference type="InterPro" id="IPR012332">
    <property type="entry name" value="Autotransporter_pectin_lyase_C"/>
</dbReference>
<evidence type="ECO:0000256" key="1">
    <source>
        <dbReference type="ARBA" id="ARBA00022729"/>
    </source>
</evidence>
<dbReference type="InterPro" id="IPR013425">
    <property type="entry name" value="Autotrns_rpt"/>
</dbReference>
<dbReference type="SUPFAM" id="SSF51126">
    <property type="entry name" value="Pectin lyase-like"/>
    <property type="match status" value="2"/>
</dbReference>
<keyword evidence="1 2" id="KW-0732">Signal</keyword>
<dbReference type="InterPro" id="IPR043990">
    <property type="entry name" value="AC_1"/>
</dbReference>
<dbReference type="PROSITE" id="PS51208">
    <property type="entry name" value="AUTOTRANSPORTER"/>
    <property type="match status" value="1"/>
</dbReference>
<dbReference type="Pfam" id="PF18883">
    <property type="entry name" value="AC_1"/>
    <property type="match status" value="1"/>
</dbReference>
<dbReference type="NCBIfam" id="TIGR01414">
    <property type="entry name" value="autotrans_barl"/>
    <property type="match status" value="1"/>
</dbReference>
<gene>
    <name evidence="4" type="primary">yapH</name>
    <name evidence="4" type="ORF">SOASR030_31890</name>
</gene>
<dbReference type="SMART" id="SM00869">
    <property type="entry name" value="Autotransporter"/>
    <property type="match status" value="1"/>
</dbReference>
<sequence>MQWVVTSELGRGKIKRAANKTLAAVALGLSLVSAAQASSCNSVTMVCDLDSNWSFSTNNYGAGSVTISDGQSYRVNGPSSYSSASGSYITFSTINQMIAAGYINAAPLPAGEIQVNLGSKSKNITVIDPITNSSKVVSVYDATAFKEFESGYSNGGFGMAKTGPVDVYYQTRFATVTSGAADIYADGVNFIGAHRDTQLVYVDSTSTNQSAEATWNSKNSVSFSTEPDYSASSAQTQTAVARKTTYKGSFSAFDGSSVAVNSLGDLKTYNDWLTAKVQSGALAANQYDVELSKAYTTVATNYTINKVPAGVDPILTLPANVVTVFMANGDKATVRLSETGKISGDIRGPGVGVINAGVFRLLNGATGINDGEIETTHYTATVLSGSHFLNNGTLTTGTPNSGVSGFGVYVSGADSLFTNSGILNVSPAFWSATSNGGAMGISTLNGGRAVNNGTMNIGITAGNKGNAVLGYVYGARIDNQGSFTNGANGVMYIGRAKDGSDVYAANSSTAIRVNGSTIGTVDNQGEIVLGSMAEGAFGILAVSGGSLDVTNSGAITLLGDGGGGQFIPKENVGIQAQSNAKGLKNTGLIDIQGINAIGIKTLSGGQVSSTGQINITGGADPSTGLRNYGAWSEGANSLVDISGTVNLKGNGAIGVHARNQGSIGLSGNGQVTFADGENQIGYYVYGTGSKITNTSSGTQDVTTNNSTLMRLDGGASFTGSAAATSTMSASGEGSTVIVATGNGTTVDSGGMTVNVNGKNATGFLVEGGATGTIGSTATINLSGVGAIAGIADGQGYDLTGAERVMTDAEKQSTKLTAGADLSSSLDGVVGYIARNLATLTNSGNITFSGTGATGIQVEEGAVGANSGNITLGGAGSVGLSASAATLATRLSSTGNITLNGDWDGANDATRATGVMASGSQVKVTIGDGVNAAAVSLNGAGTVGVHASQGSKVTLNDGVAVNFDSAKSDQIAFWIDGAGSAIETLAGGTQTQVSGDGATLFYVTDGATMNGDLNLKLTGKTGSDKVTSGIRVSGTGSLATLAGGSQLTIGTNATGVLAENAGQAVIAAGAAFSVSGDNAVVGKATGAGSTVENHATVTSLTGSSGSTAFLAQDGGTINNQGNINLSQGGGHTAIDLDNGHVVNTGDIQASGTAIHIKGADSTISNSGTIEAVNGVAAIHVDAGAGLNLSAVSGSGTIVAKGTADGILLDTGALSLNVANTIIDMSDASASGIGIHNVAGIEGISLDNTHIKVGGTGIGIKTGASLARTNSGTIDVTNGTGILYLNENGSAVAANLDFSDSANLTINVSGSGIGVKATLDGNDREVNTGASVNVLSAAGGSAIDVSGAKAVSNSGNLVSQSTVSSGNVLNVHDASTISNSGTIQASSSSIAAIAMSNSGNKTFTNTGTIVGKLDFTSGNNALNLSGGSIDGNILASGGANVLKATGGSTHAGDVVLAGNQVNTVEVKEASTLGDLTMSGTANHLVTVSGGSRLGNLTLGNGDNTLTASGGATLGDSLLGDGDNTITLSDTTAGGVAAGNGNSLLTLATAVLSDIALGHGDNTVNASGATTMNDVTFGDGDNVLTLTDTAVVNGSIAAGAGKNIVTLSDNAHLNGFVGAAGGEHHVTVKDGATFDTLDAGTGGNADSLTFDGADYTLANTADVQHFDRLNLANGAAFTTNQLIQMGDTATSSGQIAIDGASSLVLNPASTYTLNHALSGTGVVDVQSGTVFDFGANVGAQFAGTVQMNSDDFALSGLNATALTKAILSVMGNNTTTVGSGVQTIGGLTFSGGTVDFGVNIPNASVAANRIAATSLDASGVGKVMINHSSFDNAAPAIPNQTKGLLDQQVETLVQLASATSVTGEGGNLQLVDESGSAITNATATDLLQNGVHAADAYYDYRLTTKDNGGTANGLYVGYGLTRLELLTTGSSQLVIDTAASNEKTLSAKVTGSGDLGIIAGNGADALTLSNLDNGYTGKTDVQSGTLIVGTDNALGQTSELALAAATTVNLNGKTQTIGALTGTAGSTLNFSGGSLTLTNGGASSGTLTGSGNLTVAGGTLAVTNANTGLSATTTVDVGAEALLKDVQSLGAGSVVANGDVTLDNADGTFANALSGSGALNSHSGSDVRLSGNNGGFSGIMDIDAASTLTVSETKHLGGACGIQNANQLVVDNALSMTLNAIVSGTGDLVKQNAGTLTLNGTNVYSGKTDIQAGTVAISADANLGDGSATNLTVLNGGNLQITADLTSARNVTLNQSGSVIVDGGVAATMNGWDDLGNGASAITKAGDGTLIWNGDNSANTANVNVNSGTLQIAEMDNLASGTGTVNLGASGTLSVLKTAASDLDFTRELTGGGILKVDLGSGTNDFTFNASASGGNFSGTVAMDDGRFVLDANADAAMGLATLQLNGSGSKLGSMKLDGSHAIGGLVMDGGQLEVDYSSSDHRPEGHLTVDSLDVTGGGTLAVTTPANLPNPLPVTGTSLFDQDDEVRDQIVAATTVNGDGTQLALTQTDGTPIAPDTVVGLVQNGITAGNAHYNYFGAVRSDGLYLGYGLTQLDAFAGQSVILSNAGATDNKLGAKLTGDGGFTVNATGTVRIGNAASDYRGATDVNGGTVVLITDNGFGQTSSLNMQSGAGVDLNGNVQTVGQLNSTTGSVLNLNAGELTVSNGGTAAGTLTGGGQLTLTGGTLSVTQNNGSLTAATDIQSGATARLTKPQGLGLGDISLAGLLNLDTASGTLFNNLNGGGEVLLTNAADVYLGGNNQNFDGNFTTTAGTTLTATAAANLGDGTVNNAGSFVLETDSLWTLTNAVSGSGTVVKRGTGTVIIDGDNVQAGLTSVENGVLQLGNATATVANLQSHVTIGQYGALGGYGTVTGNVTNAGNLVMGHALTGAGQGTFTIDGDYVGNGGTVIFNTDLAGDSSSTDKLMITGNTSGSSKVSVVSARGEGEQTENGIKLIEVQGASNGTFALSGRAIAGAYEYFLYQGGVTSPDDGDWYLRSSLYSPDPDPSIYRPEAGGYMANMAAANRLFTLRLADREGRAENSSLWLRQAGSRQSYHDNSGQLNTSTNSYVIQGGGEISHIDTSDNGRAGLGVMLGYGYAKSKTDSQKTGYRADSSVKGYSTGLYGTWYQDSVTLNGAYVDSWVQYSWLDAEVSGQQVASESYDMDGFSASIEAGYRMPVYESANGRVYLTPQGQVTWSGITADTVREANGTKVTSSGDNNVQTRLGLKVSRDGVSDIDKGKEKLFTVYAEANWLYNSEQAGATMDGVTVSQAGSRNVGELKLGAEGQLNRNLNLWTNVAQQLGDKGYSDTAVTLGVKYRF</sequence>
<feature type="signal peptide" evidence="2">
    <location>
        <begin position="1"/>
        <end position="37"/>
    </location>
</feature>
<dbReference type="NCBIfam" id="TIGR02601">
    <property type="entry name" value="autotrns_rpt"/>
    <property type="match status" value="2"/>
</dbReference>
<dbReference type="InterPro" id="IPR050909">
    <property type="entry name" value="Bact_Autotransporter_VF"/>
</dbReference>
<dbReference type="SUPFAM" id="SSF103515">
    <property type="entry name" value="Autotransporter"/>
    <property type="match status" value="1"/>
</dbReference>
<dbReference type="InterPro" id="IPR005546">
    <property type="entry name" value="Autotransporte_beta"/>
</dbReference>
<evidence type="ECO:0000259" key="3">
    <source>
        <dbReference type="PROSITE" id="PS51208"/>
    </source>
</evidence>
<proteinExistence type="predicted"/>
<feature type="domain" description="Autotransporter" evidence="3">
    <location>
        <begin position="3032"/>
        <end position="3315"/>
    </location>
</feature>
<dbReference type="PANTHER" id="PTHR12338">
    <property type="entry name" value="AUTOTRANSPORTER"/>
    <property type="match status" value="1"/>
</dbReference>
<dbReference type="Pfam" id="PF12951">
    <property type="entry name" value="PATR"/>
    <property type="match status" value="5"/>
</dbReference>
<dbReference type="Gene3D" id="2.40.128.130">
    <property type="entry name" value="Autotransporter beta-domain"/>
    <property type="match status" value="1"/>
</dbReference>
<evidence type="ECO:0000313" key="5">
    <source>
        <dbReference type="Proteomes" id="UP001058124"/>
    </source>
</evidence>
<dbReference type="PANTHER" id="PTHR12338:SF5">
    <property type="entry name" value="ANTIGEN 43-RELATED"/>
    <property type="match status" value="1"/>
</dbReference>
<dbReference type="CDD" id="cd01344">
    <property type="entry name" value="PL2_Passenger_AT"/>
    <property type="match status" value="1"/>
</dbReference>
<accession>A0AAV5N9E6</accession>
<feature type="chain" id="PRO_5043674898" evidence="2">
    <location>
        <begin position="38"/>
        <end position="3315"/>
    </location>
</feature>
<dbReference type="Gene3D" id="2.160.20.20">
    <property type="match status" value="2"/>
</dbReference>
<dbReference type="EMBL" id="BRLH01000011">
    <property type="protein sequence ID" value="GKX57077.1"/>
    <property type="molecule type" value="Genomic_DNA"/>
</dbReference>
<dbReference type="InterPro" id="IPR036709">
    <property type="entry name" value="Autotransporte_beta_dom_sf"/>
</dbReference>
<evidence type="ECO:0000313" key="4">
    <source>
        <dbReference type="EMBL" id="GKX57077.1"/>
    </source>
</evidence>
<dbReference type="InterPro" id="IPR011050">
    <property type="entry name" value="Pectin_lyase_fold/virulence"/>
</dbReference>
<evidence type="ECO:0000256" key="2">
    <source>
        <dbReference type="SAM" id="SignalP"/>
    </source>
</evidence>
<reference evidence="4" key="1">
    <citation type="submission" date="2022-06" db="EMBL/GenBank/DDBJ databases">
        <title>Draft genome sequences of Leminorella grimontii str. JCM5902.</title>
        <authorList>
            <person name="Wakabayashi Y."/>
            <person name="Kojima K."/>
        </authorList>
    </citation>
    <scope>NUCLEOTIDE SEQUENCE</scope>
    <source>
        <strain evidence="4">JCM 5902</strain>
    </source>
</reference>
<name>A0AAV5N9E6_9GAMM</name>
<dbReference type="InterPro" id="IPR006315">
    <property type="entry name" value="OM_autotransptr_brl_dom"/>
</dbReference>
<organism evidence="4 5">
    <name type="scientific">Leminorella grimontii</name>
    <dbReference type="NCBI Taxonomy" id="82981"/>
    <lineage>
        <taxon>Bacteria</taxon>
        <taxon>Pseudomonadati</taxon>
        <taxon>Pseudomonadota</taxon>
        <taxon>Gammaproteobacteria</taxon>
        <taxon>Enterobacterales</taxon>
        <taxon>Budviciaceae</taxon>
        <taxon>Leminorella</taxon>
    </lineage>
</organism>